<dbReference type="RefSeq" id="WP_051378664.1">
    <property type="nucleotide sequence ID" value="NZ_AXWS01000013.1"/>
</dbReference>
<accession>A0A9U5C5M5</accession>
<proteinExistence type="predicted"/>
<dbReference type="InterPro" id="IPR019613">
    <property type="entry name" value="DUF4198"/>
</dbReference>
<evidence type="ECO:0000313" key="1">
    <source>
        <dbReference type="Proteomes" id="UP000675920"/>
    </source>
</evidence>
<reference evidence="2" key="1">
    <citation type="submission" date="2025-08" db="UniProtKB">
        <authorList>
            <consortium name="RefSeq"/>
        </authorList>
    </citation>
    <scope>IDENTIFICATION</scope>
</reference>
<sequence length="309" mass="32687">MKTASLCKPALAGTARHATTGAAPARQPRATARAAFARHALAALLLAALPWAAQAHRTWLLPTATVVEGKDPVAVIDAAVSEDLFVFERALQLDKLSAVGPKGETLAPEAVTTARHRSSFEVKLGEPGTYRIGNLSRQAMASWKVGDETKRWRGKPEELAKAVPAGAQVLGVTVADNRLETFVSRDEPGASVPPAPADGIALQPLDPVTDLSSGDSTRFVLLMDGKPLADTVVTVLRGGNRYRYKLGELTLRTDARGQFTVAWPEPGQYWIGASWSAARPEGGAPGTGGTVEAPLRRAGYAATFEVLPR</sequence>
<dbReference type="AlphaFoldDB" id="A0A9U5C5M5"/>
<protein>
    <submittedName>
        <fullName evidence="2">DUF4198 domain-containing protein</fullName>
    </submittedName>
</protein>
<keyword evidence="1" id="KW-1185">Reference proteome</keyword>
<evidence type="ECO:0000313" key="2">
    <source>
        <dbReference type="RefSeq" id="WP_051378664.1"/>
    </source>
</evidence>
<organism evidence="1 2">
    <name type="scientific">Derxia gummosa DSM 723</name>
    <dbReference type="NCBI Taxonomy" id="1121388"/>
    <lineage>
        <taxon>Bacteria</taxon>
        <taxon>Pseudomonadati</taxon>
        <taxon>Pseudomonadota</taxon>
        <taxon>Betaproteobacteria</taxon>
        <taxon>Burkholderiales</taxon>
        <taxon>Alcaligenaceae</taxon>
        <taxon>Derxia</taxon>
    </lineage>
</organism>
<name>A0A9U5C5M5_9BURK</name>
<dbReference type="Proteomes" id="UP000675920">
    <property type="component" value="Unplaced"/>
</dbReference>
<dbReference type="Pfam" id="PF10670">
    <property type="entry name" value="DUF4198"/>
    <property type="match status" value="1"/>
</dbReference>